<dbReference type="GeneID" id="66996382"/>
<name>A0A8E0QWC2_9EURO</name>
<dbReference type="InterPro" id="IPR011333">
    <property type="entry name" value="SKP1/BTB/POZ_sf"/>
</dbReference>
<dbReference type="AlphaFoldDB" id="A0A8E0QWC2"/>
<sequence length="371" mass="42153">MTSTTKDYYELDPDGDVIFVFTRTDPDIANQSSGPKAVPHKSTKSAQVTGGSVERASHSVAGKKARKSKQQVSSQSTDTPDDGKVVKVRVSSKHLSLASPVFEKMFHGLWKEAQGLRVGHMEMEMDWQNMDAMLILMNAIHGHGPEVPRKVSLEMLTEISILVDYYNCHKAIQLALDLWMRPLQAGMAKEFCDDIVRWIWISWVFRLIDPFRSATYRAVAQSQGPISSLGLPIHHRIINAIEKRREYCMKGTLEALRLLLTDLRDGRNSCSFECDSFRLGALTKQLHTHGFLTHILEDTTPSFSLDQLYHFLVNIKSPAWCDITLNLDGQHHHQHQHSEHPCTLQSMIKPILSNMTYHMRGCSFEEFKEVP</sequence>
<evidence type="ECO:0000256" key="1">
    <source>
        <dbReference type="SAM" id="MobiDB-lite"/>
    </source>
</evidence>
<protein>
    <recommendedName>
        <fullName evidence="4">BTB domain-containing protein</fullName>
    </recommendedName>
</protein>
<organism evidence="2 3">
    <name type="scientific">Aspergillus udagawae</name>
    <dbReference type="NCBI Taxonomy" id="91492"/>
    <lineage>
        <taxon>Eukaryota</taxon>
        <taxon>Fungi</taxon>
        <taxon>Dikarya</taxon>
        <taxon>Ascomycota</taxon>
        <taxon>Pezizomycotina</taxon>
        <taxon>Eurotiomycetes</taxon>
        <taxon>Eurotiomycetidae</taxon>
        <taxon>Eurotiales</taxon>
        <taxon>Aspergillaceae</taxon>
        <taxon>Aspergillus</taxon>
        <taxon>Aspergillus subgen. Fumigati</taxon>
    </lineage>
</organism>
<evidence type="ECO:0000313" key="3">
    <source>
        <dbReference type="Proteomes" id="UP000036893"/>
    </source>
</evidence>
<gene>
    <name evidence="2" type="ORF">Aud_008905</name>
</gene>
<feature type="region of interest" description="Disordered" evidence="1">
    <location>
        <begin position="28"/>
        <end position="84"/>
    </location>
</feature>
<dbReference type="Proteomes" id="UP000036893">
    <property type="component" value="Unassembled WGS sequence"/>
</dbReference>
<dbReference type="Gene3D" id="3.30.710.10">
    <property type="entry name" value="Potassium Channel Kv1.1, Chain A"/>
    <property type="match status" value="1"/>
</dbReference>
<dbReference type="EMBL" id="BBXM02000007">
    <property type="protein sequence ID" value="GIC92439.1"/>
    <property type="molecule type" value="Genomic_DNA"/>
</dbReference>
<evidence type="ECO:0000313" key="2">
    <source>
        <dbReference type="EMBL" id="GIC92439.1"/>
    </source>
</evidence>
<accession>A0A8E0QWC2</accession>
<proteinExistence type="predicted"/>
<reference evidence="2" key="2">
    <citation type="submission" date="2021-01" db="EMBL/GenBank/DDBJ databases">
        <title>Pan-genome distribution and transcriptional activeness of fungal secondary metabolism genes in Aspergillus section Fumigati.</title>
        <authorList>
            <person name="Takahashi H."/>
            <person name="Umemura M."/>
            <person name="Ninomiya A."/>
            <person name="Kusuya Y."/>
            <person name="Urayama S."/>
            <person name="Shimizu M."/>
            <person name="Watanabe A."/>
            <person name="Kamei K."/>
            <person name="Yaguchi T."/>
            <person name="Hagiwara D."/>
        </authorList>
    </citation>
    <scope>NUCLEOTIDE SEQUENCE</scope>
    <source>
        <strain evidence="2">IFM 46973</strain>
    </source>
</reference>
<evidence type="ECO:0008006" key="4">
    <source>
        <dbReference type="Google" id="ProtNLM"/>
    </source>
</evidence>
<comment type="caution">
    <text evidence="2">The sequence shown here is derived from an EMBL/GenBank/DDBJ whole genome shotgun (WGS) entry which is preliminary data.</text>
</comment>
<dbReference type="RefSeq" id="XP_043149705.1">
    <property type="nucleotide sequence ID" value="XM_043293770.1"/>
</dbReference>
<reference evidence="2" key="1">
    <citation type="journal article" date="2015" name="Genome Announc.">
        <title>Draft Genome Sequence of the Pathogenic Filamentous Fungus Aspergillus udagawae Strain IFM 46973T.</title>
        <authorList>
            <person name="Kusuya Y."/>
            <person name="Takahashi-Nakaguchi A."/>
            <person name="Takahashi H."/>
            <person name="Yaguchi T."/>
        </authorList>
    </citation>
    <scope>NUCLEOTIDE SEQUENCE</scope>
    <source>
        <strain evidence="2">IFM 46973</strain>
    </source>
</reference>